<evidence type="ECO:0000259" key="2">
    <source>
        <dbReference type="SMART" id="SM00581"/>
    </source>
</evidence>
<dbReference type="eggNOG" id="KOG2673">
    <property type="taxonomic scope" value="Eukaryota"/>
</dbReference>
<proteinExistence type="predicted"/>
<dbReference type="WBParaSite" id="Csp11.Scaffold629.g9423.t1">
    <property type="protein sequence ID" value="Csp11.Scaffold629.g9423.t1"/>
    <property type="gene ID" value="Csp11.Scaffold629.g9423"/>
</dbReference>
<keyword evidence="3" id="KW-1185">Reference proteome</keyword>
<feature type="region of interest" description="Disordered" evidence="1">
    <location>
        <begin position="133"/>
        <end position="166"/>
    </location>
</feature>
<dbReference type="InterPro" id="IPR052115">
    <property type="entry name" value="NEXT_complex_subunit_ZCCHC8"/>
</dbReference>
<dbReference type="SMART" id="SM00581">
    <property type="entry name" value="PSP"/>
    <property type="match status" value="1"/>
</dbReference>
<dbReference type="Proteomes" id="UP000095282">
    <property type="component" value="Unplaced"/>
</dbReference>
<sequence length="466" mass="53253">MSDIEILEVITTKAANVKRQDKFIGKKRRRTSSGLIEKSETMKGTETVFEEFVIDRTTTPQRKLKVEDVQKSQDGSESASRWRQQLESTFLGSLANPQGAETPAKRPRKSCFNCDGEHNLRDCPKPKDFRRISKKKRESAGEIRRNHKSYETVGLSQQKQGQQSYKPGEISQKLRDALALGSNDIPEHIYRMRRLGFIKGYPPGWLRKAIKATDTIRVFSSESEEKDNETMKPPELDMSKIICYPGFNGDCSKYNDREKFKVPPINDFCTGYQEELNEIYKKQRKLDKRKLKSASKHKKFTNDDDDDDIMIIENEQKKNELDTFSTPGEDGVVVVLGTVNEEEAPATPIRKDVNMGQSMSALVGTPVFVQDLTPVAPLEAFAAGIQPFQAQQEEVENKGIFRKLMYSLDRMRNTNLEDQLSSIQEVTHDPVKQKFQSVPTESISKSMRKRKARNQRKKSQKSIVTL</sequence>
<dbReference type="GO" id="GO:0071013">
    <property type="term" value="C:catalytic step 2 spliceosome"/>
    <property type="evidence" value="ECO:0007669"/>
    <property type="project" value="TreeGrafter"/>
</dbReference>
<evidence type="ECO:0000256" key="1">
    <source>
        <dbReference type="SAM" id="MobiDB-lite"/>
    </source>
</evidence>
<accession>A0A1I7UHM8</accession>
<evidence type="ECO:0000313" key="3">
    <source>
        <dbReference type="Proteomes" id="UP000095282"/>
    </source>
</evidence>
<dbReference type="Pfam" id="PF04046">
    <property type="entry name" value="PSP"/>
    <property type="match status" value="1"/>
</dbReference>
<feature type="region of interest" description="Disordered" evidence="1">
    <location>
        <begin position="432"/>
        <end position="466"/>
    </location>
</feature>
<dbReference type="PANTHER" id="PTHR13316:SF6">
    <property type="entry name" value="PROTEIN CBG09981"/>
    <property type="match status" value="1"/>
</dbReference>
<feature type="compositionally biased region" description="Polar residues" evidence="1">
    <location>
        <begin position="434"/>
        <end position="445"/>
    </location>
</feature>
<reference evidence="4" key="1">
    <citation type="submission" date="2016-11" db="UniProtKB">
        <authorList>
            <consortium name="WormBaseParasite"/>
        </authorList>
    </citation>
    <scope>IDENTIFICATION</scope>
</reference>
<feature type="compositionally biased region" description="Basic and acidic residues" evidence="1">
    <location>
        <begin position="138"/>
        <end position="150"/>
    </location>
</feature>
<organism evidence="3 4">
    <name type="scientific">Caenorhabditis tropicalis</name>
    <dbReference type="NCBI Taxonomy" id="1561998"/>
    <lineage>
        <taxon>Eukaryota</taxon>
        <taxon>Metazoa</taxon>
        <taxon>Ecdysozoa</taxon>
        <taxon>Nematoda</taxon>
        <taxon>Chromadorea</taxon>
        <taxon>Rhabditida</taxon>
        <taxon>Rhabditina</taxon>
        <taxon>Rhabditomorpha</taxon>
        <taxon>Rhabditoidea</taxon>
        <taxon>Rhabditidae</taxon>
        <taxon>Peloderinae</taxon>
        <taxon>Caenorhabditis</taxon>
    </lineage>
</organism>
<dbReference type="GO" id="GO:0003723">
    <property type="term" value="F:RNA binding"/>
    <property type="evidence" value="ECO:0007669"/>
    <property type="project" value="TreeGrafter"/>
</dbReference>
<feature type="region of interest" description="Disordered" evidence="1">
    <location>
        <begin position="90"/>
        <end position="109"/>
    </location>
</feature>
<feature type="domain" description="PSP proline-rich" evidence="2">
    <location>
        <begin position="162"/>
        <end position="218"/>
    </location>
</feature>
<dbReference type="InterPro" id="IPR006568">
    <property type="entry name" value="PSP_pro-rich"/>
</dbReference>
<protein>
    <submittedName>
        <fullName evidence="4">PSP domain-containing protein</fullName>
    </submittedName>
</protein>
<feature type="compositionally biased region" description="Basic residues" evidence="1">
    <location>
        <begin position="446"/>
        <end position="460"/>
    </location>
</feature>
<dbReference type="AlphaFoldDB" id="A0A1I7UHM8"/>
<name>A0A1I7UHM8_9PELO</name>
<dbReference type="PANTHER" id="PTHR13316">
    <property type="entry name" value="ZINC FINGER, CCHC DOMAIN CONTAINING 8"/>
    <property type="match status" value="1"/>
</dbReference>
<evidence type="ECO:0000313" key="4">
    <source>
        <dbReference type="WBParaSite" id="Csp11.Scaffold629.g9423.t1"/>
    </source>
</evidence>
<dbReference type="STRING" id="1561998.A0A1I7UHM8"/>
<feature type="compositionally biased region" description="Polar residues" evidence="1">
    <location>
        <begin position="154"/>
        <end position="165"/>
    </location>
</feature>